<dbReference type="EMBL" id="PZQS01000004">
    <property type="protein sequence ID" value="PVD32694.1"/>
    <property type="molecule type" value="Genomic_DNA"/>
</dbReference>
<gene>
    <name evidence="3" type="ORF">C0Q70_08139</name>
</gene>
<dbReference type="OrthoDB" id="10252446at2759"/>
<proteinExistence type="inferred from homology"/>
<reference evidence="3 4" key="1">
    <citation type="submission" date="2018-04" db="EMBL/GenBank/DDBJ databases">
        <title>The genome of golden apple snail Pomacea canaliculata provides insight into stress tolerance and invasive adaptation.</title>
        <authorList>
            <person name="Liu C."/>
            <person name="Liu B."/>
            <person name="Ren Y."/>
            <person name="Zhang Y."/>
            <person name="Wang H."/>
            <person name="Li S."/>
            <person name="Jiang F."/>
            <person name="Yin L."/>
            <person name="Zhang G."/>
            <person name="Qian W."/>
            <person name="Fan W."/>
        </authorList>
    </citation>
    <scope>NUCLEOTIDE SEQUENCE [LARGE SCALE GENOMIC DNA]</scope>
    <source>
        <strain evidence="3">SZHN2017</strain>
        <tissue evidence="3">Muscle</tissue>
    </source>
</reference>
<protein>
    <submittedName>
        <fullName evidence="3">Uncharacterized protein</fullName>
    </submittedName>
</protein>
<keyword evidence="4" id="KW-1185">Reference proteome</keyword>
<dbReference type="PANTHER" id="PTHR23300">
    <property type="entry name" value="METHANETHIOL OXIDASE"/>
    <property type="match status" value="1"/>
</dbReference>
<name>A0A2T7PGZ6_POMCA</name>
<organism evidence="3 4">
    <name type="scientific">Pomacea canaliculata</name>
    <name type="common">Golden apple snail</name>
    <dbReference type="NCBI Taxonomy" id="400727"/>
    <lineage>
        <taxon>Eukaryota</taxon>
        <taxon>Metazoa</taxon>
        <taxon>Spiralia</taxon>
        <taxon>Lophotrochozoa</taxon>
        <taxon>Mollusca</taxon>
        <taxon>Gastropoda</taxon>
        <taxon>Caenogastropoda</taxon>
        <taxon>Architaenioglossa</taxon>
        <taxon>Ampullarioidea</taxon>
        <taxon>Ampullariidae</taxon>
        <taxon>Pomacea</taxon>
    </lineage>
</organism>
<dbReference type="STRING" id="400727.A0A2T7PGZ6"/>
<comment type="similarity">
    <text evidence="1">Belongs to the selenium-binding protein family.</text>
</comment>
<dbReference type="GO" id="GO:0008430">
    <property type="term" value="F:selenium binding"/>
    <property type="evidence" value="ECO:0007669"/>
    <property type="project" value="InterPro"/>
</dbReference>
<sequence>MKQRFSCCTGPGYPSLLEAMRKGPREKLFMCHALVLLRIRQNRANYLATVDVDPQSPTFCQVISRLYMPYTSDEMLHHTGWNACSSCYDDQQDTRQNDNACLDGDRVYVVDMGVDPREPRLYKVVEALDIRKKTGLGSPHTSHCLGSGQVMISCIGDCDGNGGKIILALVLQPGVKKACATFYE</sequence>
<evidence type="ECO:0000256" key="2">
    <source>
        <dbReference type="ARBA" id="ARBA00023266"/>
    </source>
</evidence>
<keyword evidence="2" id="KW-0711">Selenium</keyword>
<dbReference type="PANTHER" id="PTHR23300:SF0">
    <property type="entry name" value="METHANETHIOL OXIDASE"/>
    <property type="match status" value="1"/>
</dbReference>
<dbReference type="Proteomes" id="UP000245119">
    <property type="component" value="Linkage Group LG4"/>
</dbReference>
<evidence type="ECO:0000313" key="3">
    <source>
        <dbReference type="EMBL" id="PVD32694.1"/>
    </source>
</evidence>
<evidence type="ECO:0000313" key="4">
    <source>
        <dbReference type="Proteomes" id="UP000245119"/>
    </source>
</evidence>
<accession>A0A2T7PGZ6</accession>
<comment type="caution">
    <text evidence="3">The sequence shown here is derived from an EMBL/GenBank/DDBJ whole genome shotgun (WGS) entry which is preliminary data.</text>
</comment>
<dbReference type="Pfam" id="PF05694">
    <property type="entry name" value="SBP56"/>
    <property type="match status" value="1"/>
</dbReference>
<evidence type="ECO:0000256" key="1">
    <source>
        <dbReference type="ARBA" id="ARBA00005606"/>
    </source>
</evidence>
<dbReference type="InterPro" id="IPR008826">
    <property type="entry name" value="Se-bd"/>
</dbReference>
<dbReference type="AlphaFoldDB" id="A0A2T7PGZ6"/>